<proteinExistence type="predicted"/>
<comment type="caution">
    <text evidence="1">The sequence shown here is derived from an EMBL/GenBank/DDBJ whole genome shotgun (WGS) entry which is preliminary data.</text>
</comment>
<accession>A0AAV2VPM3</accession>
<reference evidence="1 2" key="1">
    <citation type="journal article" date="2013" name="ISME J.">
        <title>Comparative genomics of pathogenic lineages of Vibrio nigripulchritudo identifies virulence-associated traits.</title>
        <authorList>
            <person name="Goudenege D."/>
            <person name="Labreuche Y."/>
            <person name="Krin E."/>
            <person name="Ansquer D."/>
            <person name="Mangenot S."/>
            <person name="Calteau A."/>
            <person name="Medigue C."/>
            <person name="Mazel D."/>
            <person name="Polz M.F."/>
            <person name="Le Roux F."/>
        </authorList>
    </citation>
    <scope>NUCLEOTIDE SEQUENCE [LARGE SCALE GENOMIC DNA]</scope>
    <source>
        <strain evidence="1 2">SOn1</strain>
    </source>
</reference>
<dbReference type="RefSeq" id="WP_022611705.1">
    <property type="nucleotide sequence ID" value="NZ_LK391965.1"/>
</dbReference>
<gene>
    <name evidence="1" type="ORF">VIBNISOn1_1840030</name>
</gene>
<evidence type="ECO:0000313" key="2">
    <source>
        <dbReference type="Proteomes" id="UP000018211"/>
    </source>
</evidence>
<name>A0AAV2VPM3_9VIBR</name>
<dbReference type="AlphaFoldDB" id="A0AAV2VPM3"/>
<protein>
    <submittedName>
        <fullName evidence="1">Uncharacterized protein</fullName>
    </submittedName>
</protein>
<sequence>MLSGLDKLKLAKEIRELRSQIRSTSLKGIEKLNLAKRIKEIRTEIFGAATQATSQLDDLINGKFDHLDPAKFIATVRDISEKYGEFESVKQPVSNYVKKRLPA</sequence>
<dbReference type="EMBL" id="CAOF01000095">
    <property type="protein sequence ID" value="CCO46647.1"/>
    <property type="molecule type" value="Genomic_DNA"/>
</dbReference>
<organism evidence="1 2">
    <name type="scientific">Vibrio nigripulchritudo SOn1</name>
    <dbReference type="NCBI Taxonomy" id="1238450"/>
    <lineage>
        <taxon>Bacteria</taxon>
        <taxon>Pseudomonadati</taxon>
        <taxon>Pseudomonadota</taxon>
        <taxon>Gammaproteobacteria</taxon>
        <taxon>Vibrionales</taxon>
        <taxon>Vibrionaceae</taxon>
        <taxon>Vibrio</taxon>
    </lineage>
</organism>
<evidence type="ECO:0000313" key="1">
    <source>
        <dbReference type="EMBL" id="CCO46647.1"/>
    </source>
</evidence>
<dbReference type="Proteomes" id="UP000018211">
    <property type="component" value="Unassembled WGS sequence"/>
</dbReference>